<keyword evidence="6 9" id="KW-0238">DNA-binding</keyword>
<dbReference type="Gene3D" id="3.40.50.2300">
    <property type="match status" value="1"/>
</dbReference>
<dbReference type="Pfam" id="PF00072">
    <property type="entry name" value="Response_reg"/>
    <property type="match status" value="1"/>
</dbReference>
<dbReference type="GO" id="GO:0000156">
    <property type="term" value="F:phosphorelay response regulator activity"/>
    <property type="evidence" value="ECO:0007669"/>
    <property type="project" value="TreeGrafter"/>
</dbReference>
<dbReference type="InterPro" id="IPR001789">
    <property type="entry name" value="Sig_transdc_resp-reg_receiver"/>
</dbReference>
<dbReference type="InterPro" id="IPR016032">
    <property type="entry name" value="Sig_transdc_resp-reg_C-effctor"/>
</dbReference>
<dbReference type="GO" id="GO:0000976">
    <property type="term" value="F:transcription cis-regulatory region binding"/>
    <property type="evidence" value="ECO:0007669"/>
    <property type="project" value="TreeGrafter"/>
</dbReference>
<dbReference type="GO" id="GO:0006355">
    <property type="term" value="P:regulation of DNA-templated transcription"/>
    <property type="evidence" value="ECO:0007669"/>
    <property type="project" value="InterPro"/>
</dbReference>
<dbReference type="EMBL" id="RDQO01000002">
    <property type="protein sequence ID" value="RMX06755.1"/>
    <property type="molecule type" value="Genomic_DNA"/>
</dbReference>
<keyword evidence="2" id="KW-0963">Cytoplasm</keyword>
<evidence type="ECO:0000256" key="7">
    <source>
        <dbReference type="ARBA" id="ARBA00023163"/>
    </source>
</evidence>
<sequence>MNLLLVEDDQMLGESICDGARQSGWNIDYVGDANAARSALVDHAYAAVLLDIGLPGESGLSVLRSMRGRYDATPVLILTARGQLSERIVGLDAGADDYLIKPFQFDELWARVRSVIRRSQGRVVPVFTYGDIRIDRSKRVVTKAGTEVVLSAHEYRTLLALVERPGHVVTRDHLHDVVYGTSSNVESNTIAVFIHQLRRKLGDDLIRTVHGLGYVIGQPTA</sequence>
<protein>
    <submittedName>
        <fullName evidence="12">DNA-binding response regulator</fullName>
    </submittedName>
</protein>
<dbReference type="CDD" id="cd00383">
    <property type="entry name" value="trans_reg_C"/>
    <property type="match status" value="1"/>
</dbReference>
<evidence type="ECO:0000256" key="9">
    <source>
        <dbReference type="PROSITE-ProRule" id="PRU01091"/>
    </source>
</evidence>
<keyword evidence="13" id="KW-1185">Reference proteome</keyword>
<accession>A0A3M6QUQ3</accession>
<keyword evidence="7" id="KW-0804">Transcription</keyword>
<evidence type="ECO:0000313" key="12">
    <source>
        <dbReference type="EMBL" id="RMX06755.1"/>
    </source>
</evidence>
<evidence type="ECO:0000256" key="3">
    <source>
        <dbReference type="ARBA" id="ARBA00022553"/>
    </source>
</evidence>
<evidence type="ECO:0000256" key="5">
    <source>
        <dbReference type="ARBA" id="ARBA00023015"/>
    </source>
</evidence>
<proteinExistence type="predicted"/>
<dbReference type="PANTHER" id="PTHR48111">
    <property type="entry name" value="REGULATOR OF RPOS"/>
    <property type="match status" value="1"/>
</dbReference>
<dbReference type="PROSITE" id="PS50110">
    <property type="entry name" value="RESPONSE_REGULATORY"/>
    <property type="match status" value="1"/>
</dbReference>
<evidence type="ECO:0000256" key="8">
    <source>
        <dbReference type="PROSITE-ProRule" id="PRU00169"/>
    </source>
</evidence>
<dbReference type="SMART" id="SM00862">
    <property type="entry name" value="Trans_reg_C"/>
    <property type="match status" value="1"/>
</dbReference>
<evidence type="ECO:0000256" key="1">
    <source>
        <dbReference type="ARBA" id="ARBA00004496"/>
    </source>
</evidence>
<evidence type="ECO:0000256" key="4">
    <source>
        <dbReference type="ARBA" id="ARBA00023012"/>
    </source>
</evidence>
<keyword evidence="3 8" id="KW-0597">Phosphoprotein</keyword>
<keyword evidence="4" id="KW-0902">Two-component regulatory system</keyword>
<dbReference type="InterPro" id="IPR011006">
    <property type="entry name" value="CheY-like_superfamily"/>
</dbReference>
<dbReference type="GO" id="GO:0032993">
    <property type="term" value="C:protein-DNA complex"/>
    <property type="evidence" value="ECO:0007669"/>
    <property type="project" value="TreeGrafter"/>
</dbReference>
<evidence type="ECO:0000259" key="10">
    <source>
        <dbReference type="PROSITE" id="PS50110"/>
    </source>
</evidence>
<feature type="domain" description="Response regulatory" evidence="10">
    <location>
        <begin position="2"/>
        <end position="116"/>
    </location>
</feature>
<dbReference type="OrthoDB" id="9802426at2"/>
<dbReference type="PROSITE" id="PS51755">
    <property type="entry name" value="OMPR_PHOB"/>
    <property type="match status" value="1"/>
</dbReference>
<dbReference type="InterPro" id="IPR001867">
    <property type="entry name" value="OmpR/PhoB-type_DNA-bd"/>
</dbReference>
<comment type="subcellular location">
    <subcellularLocation>
        <location evidence="1">Cytoplasm</location>
    </subcellularLocation>
</comment>
<dbReference type="GO" id="GO:0005829">
    <property type="term" value="C:cytosol"/>
    <property type="evidence" value="ECO:0007669"/>
    <property type="project" value="TreeGrafter"/>
</dbReference>
<feature type="DNA-binding region" description="OmpR/PhoB-type" evidence="9">
    <location>
        <begin position="124"/>
        <end position="218"/>
    </location>
</feature>
<organism evidence="12 13">
    <name type="scientific">Corticibacter populi</name>
    <dbReference type="NCBI Taxonomy" id="1550736"/>
    <lineage>
        <taxon>Bacteria</taxon>
        <taxon>Pseudomonadati</taxon>
        <taxon>Pseudomonadota</taxon>
        <taxon>Betaproteobacteria</taxon>
        <taxon>Burkholderiales</taxon>
        <taxon>Comamonadaceae</taxon>
        <taxon>Corticibacter</taxon>
    </lineage>
</organism>
<feature type="domain" description="OmpR/PhoB-type" evidence="11">
    <location>
        <begin position="124"/>
        <end position="218"/>
    </location>
</feature>
<reference evidence="12 13" key="1">
    <citation type="submission" date="2018-10" db="EMBL/GenBank/DDBJ databases">
        <title>Draft genome of Cortibacter populi DSM10536.</title>
        <authorList>
            <person name="Bernier A.-M."/>
            <person name="Bernard K."/>
        </authorList>
    </citation>
    <scope>NUCLEOTIDE SEQUENCE [LARGE SCALE GENOMIC DNA]</scope>
    <source>
        <strain evidence="12 13">DSM 105136</strain>
    </source>
</reference>
<dbReference type="InterPro" id="IPR036388">
    <property type="entry name" value="WH-like_DNA-bd_sf"/>
</dbReference>
<dbReference type="Proteomes" id="UP000278006">
    <property type="component" value="Unassembled WGS sequence"/>
</dbReference>
<evidence type="ECO:0000313" key="13">
    <source>
        <dbReference type="Proteomes" id="UP000278006"/>
    </source>
</evidence>
<dbReference type="SUPFAM" id="SSF46894">
    <property type="entry name" value="C-terminal effector domain of the bipartite response regulators"/>
    <property type="match status" value="1"/>
</dbReference>
<comment type="caution">
    <text evidence="12">The sequence shown here is derived from an EMBL/GenBank/DDBJ whole genome shotgun (WGS) entry which is preliminary data.</text>
</comment>
<dbReference type="AlphaFoldDB" id="A0A3M6QUQ3"/>
<dbReference type="Gene3D" id="1.10.10.10">
    <property type="entry name" value="Winged helix-like DNA-binding domain superfamily/Winged helix DNA-binding domain"/>
    <property type="match status" value="1"/>
</dbReference>
<dbReference type="CDD" id="cd17624">
    <property type="entry name" value="REC_OmpR_PmrA-like"/>
    <property type="match status" value="1"/>
</dbReference>
<feature type="modified residue" description="4-aspartylphosphate" evidence="8">
    <location>
        <position position="51"/>
    </location>
</feature>
<name>A0A3M6QUQ3_9BURK</name>
<evidence type="ECO:0000256" key="2">
    <source>
        <dbReference type="ARBA" id="ARBA00022490"/>
    </source>
</evidence>
<dbReference type="SUPFAM" id="SSF52172">
    <property type="entry name" value="CheY-like"/>
    <property type="match status" value="1"/>
</dbReference>
<dbReference type="RefSeq" id="WP_122228646.1">
    <property type="nucleotide sequence ID" value="NZ_RDQO01000002.1"/>
</dbReference>
<dbReference type="SMART" id="SM00448">
    <property type="entry name" value="REC"/>
    <property type="match status" value="1"/>
</dbReference>
<evidence type="ECO:0000256" key="6">
    <source>
        <dbReference type="ARBA" id="ARBA00023125"/>
    </source>
</evidence>
<gene>
    <name evidence="12" type="ORF">D8I35_09660</name>
</gene>
<keyword evidence="5" id="KW-0805">Transcription regulation</keyword>
<dbReference type="InterPro" id="IPR039420">
    <property type="entry name" value="WalR-like"/>
</dbReference>
<dbReference type="Pfam" id="PF00486">
    <property type="entry name" value="Trans_reg_C"/>
    <property type="match status" value="1"/>
</dbReference>
<evidence type="ECO:0000259" key="11">
    <source>
        <dbReference type="PROSITE" id="PS51755"/>
    </source>
</evidence>
<dbReference type="PANTHER" id="PTHR48111:SF35">
    <property type="entry name" value="TRANSCRIPTIONAL REGULATORY PROTEIN QSEB"/>
    <property type="match status" value="1"/>
</dbReference>
<dbReference type="Gene3D" id="6.10.250.690">
    <property type="match status" value="1"/>
</dbReference>